<feature type="domain" description="Reverse transcriptase zinc-binding" evidence="1">
    <location>
        <begin position="261"/>
        <end position="330"/>
    </location>
</feature>
<dbReference type="Pfam" id="PF13966">
    <property type="entry name" value="zf-RVT"/>
    <property type="match status" value="1"/>
</dbReference>
<keyword evidence="3" id="KW-1185">Reference proteome</keyword>
<dbReference type="Proteomes" id="UP000245207">
    <property type="component" value="Unassembled WGS sequence"/>
</dbReference>
<dbReference type="AlphaFoldDB" id="A0A2U1L565"/>
<keyword evidence="2" id="KW-0808">Transferase</keyword>
<comment type="caution">
    <text evidence="2">The sequence shown here is derived from an EMBL/GenBank/DDBJ whole genome shotgun (WGS) entry which is preliminary data.</text>
</comment>
<dbReference type="OrthoDB" id="1743609at2759"/>
<dbReference type="PANTHER" id="PTHR33116">
    <property type="entry name" value="REVERSE TRANSCRIPTASE ZINC-BINDING DOMAIN-CONTAINING PROTEIN-RELATED-RELATED"/>
    <property type="match status" value="1"/>
</dbReference>
<evidence type="ECO:0000259" key="1">
    <source>
        <dbReference type="Pfam" id="PF13966"/>
    </source>
</evidence>
<dbReference type="PANTHER" id="PTHR33116:SF78">
    <property type="entry name" value="OS12G0587133 PROTEIN"/>
    <property type="match status" value="1"/>
</dbReference>
<evidence type="ECO:0000313" key="2">
    <source>
        <dbReference type="EMBL" id="PWA44141.1"/>
    </source>
</evidence>
<dbReference type="GO" id="GO:0003964">
    <property type="term" value="F:RNA-directed DNA polymerase activity"/>
    <property type="evidence" value="ECO:0007669"/>
    <property type="project" value="UniProtKB-KW"/>
</dbReference>
<name>A0A2U1L565_ARTAN</name>
<sequence>MNIIRNWNCVVDCFKRRLSKWKAKKLSFGGRVILLKAALDSLPVYFFSLFKAPVGVIDKLEALRRRFFWGGDEDKAKTNWVAWDRVIGPCDKGGLGLGSLKDLNDGLMAKWWWRYKTEKGSVWRNVVDATHFNQNSWGYLPIKKGISGSWNMINKLEKEFATRNLNIRSLIKGSCGNGLDIRFWVDWWVGDGPLMECYPALFALEKQKAVLVAERIVGWDWRRSLFSVQEMMELQGCSTLVSTIVLLPTADRWKLLAKYAVPFYPFSWFKWVARKVSVFAWRAEQDRLTTYNGLKRRTILSGSSSCRVCGDGEEDAAHLFISCAAATLLWQQISSWCRIPPVYAHTVRDLFDVHNHIGCSAGKKDLIKMIILAGTWTI</sequence>
<evidence type="ECO:0000313" key="3">
    <source>
        <dbReference type="Proteomes" id="UP000245207"/>
    </source>
</evidence>
<keyword evidence="2" id="KW-0548">Nucleotidyltransferase</keyword>
<proteinExistence type="predicted"/>
<gene>
    <name evidence="2" type="ORF">CTI12_AA528990</name>
</gene>
<protein>
    <submittedName>
        <fullName evidence="2">Reverse transcriptase domain, Reverse transcriptase zinc-binding domain protein</fullName>
    </submittedName>
</protein>
<dbReference type="EMBL" id="PKPP01011436">
    <property type="protein sequence ID" value="PWA44141.1"/>
    <property type="molecule type" value="Genomic_DNA"/>
</dbReference>
<organism evidence="2 3">
    <name type="scientific">Artemisia annua</name>
    <name type="common">Sweet wormwood</name>
    <dbReference type="NCBI Taxonomy" id="35608"/>
    <lineage>
        <taxon>Eukaryota</taxon>
        <taxon>Viridiplantae</taxon>
        <taxon>Streptophyta</taxon>
        <taxon>Embryophyta</taxon>
        <taxon>Tracheophyta</taxon>
        <taxon>Spermatophyta</taxon>
        <taxon>Magnoliopsida</taxon>
        <taxon>eudicotyledons</taxon>
        <taxon>Gunneridae</taxon>
        <taxon>Pentapetalae</taxon>
        <taxon>asterids</taxon>
        <taxon>campanulids</taxon>
        <taxon>Asterales</taxon>
        <taxon>Asteraceae</taxon>
        <taxon>Asteroideae</taxon>
        <taxon>Anthemideae</taxon>
        <taxon>Artemisiinae</taxon>
        <taxon>Artemisia</taxon>
    </lineage>
</organism>
<keyword evidence="2" id="KW-0695">RNA-directed DNA polymerase</keyword>
<reference evidence="2 3" key="1">
    <citation type="journal article" date="2018" name="Mol. Plant">
        <title>The genome of Artemisia annua provides insight into the evolution of Asteraceae family and artemisinin biosynthesis.</title>
        <authorList>
            <person name="Shen Q."/>
            <person name="Zhang L."/>
            <person name="Liao Z."/>
            <person name="Wang S."/>
            <person name="Yan T."/>
            <person name="Shi P."/>
            <person name="Liu M."/>
            <person name="Fu X."/>
            <person name="Pan Q."/>
            <person name="Wang Y."/>
            <person name="Lv Z."/>
            <person name="Lu X."/>
            <person name="Zhang F."/>
            <person name="Jiang W."/>
            <person name="Ma Y."/>
            <person name="Chen M."/>
            <person name="Hao X."/>
            <person name="Li L."/>
            <person name="Tang Y."/>
            <person name="Lv G."/>
            <person name="Zhou Y."/>
            <person name="Sun X."/>
            <person name="Brodelius P.E."/>
            <person name="Rose J.K.C."/>
            <person name="Tang K."/>
        </authorList>
    </citation>
    <scope>NUCLEOTIDE SEQUENCE [LARGE SCALE GENOMIC DNA]</scope>
    <source>
        <strain evidence="3">cv. Huhao1</strain>
        <tissue evidence="2">Leaf</tissue>
    </source>
</reference>
<dbReference type="InterPro" id="IPR026960">
    <property type="entry name" value="RVT-Znf"/>
</dbReference>
<accession>A0A2U1L565</accession>